<dbReference type="KEGG" id="mhe:MHC_03090"/>
<proteinExistence type="predicted"/>
<dbReference type="STRING" id="1111676.MHC_03090"/>
<gene>
    <name evidence="2" type="ordered locus">MHC_03090</name>
</gene>
<dbReference type="OrthoDB" id="9826419at2"/>
<dbReference type="EMBL" id="CP003199">
    <property type="protein sequence ID" value="AEW45478.1"/>
    <property type="molecule type" value="Genomic_DNA"/>
</dbReference>
<protein>
    <submittedName>
        <fullName evidence="2">Uncharacterized protein</fullName>
    </submittedName>
</protein>
<reference evidence="2 3" key="1">
    <citation type="journal article" date="2012" name="J. Bacteriol.">
        <title>Complete genome sequence of Mycoplasma haemocanis strain Illinois.</title>
        <authorList>
            <person name="do Nascimento N.C."/>
            <person name="Guimaraes A.M."/>
            <person name="Santos A.P."/>
            <person name="Sanmiguel P.J."/>
            <person name="Messick J.B."/>
        </authorList>
    </citation>
    <scope>NUCLEOTIDE SEQUENCE [LARGE SCALE GENOMIC DNA]</scope>
    <source>
        <strain evidence="2 3">Illinois</strain>
    </source>
</reference>
<name>H6N756_MYCHN</name>
<dbReference type="HOGENOM" id="CLU_087258_0_0_14"/>
<organism evidence="2 3">
    <name type="scientific">Mycoplasma haemocanis (strain Illinois)</name>
    <dbReference type="NCBI Taxonomy" id="1111676"/>
    <lineage>
        <taxon>Bacteria</taxon>
        <taxon>Bacillati</taxon>
        <taxon>Mycoplasmatota</taxon>
        <taxon>Mollicutes</taxon>
        <taxon>Mycoplasmataceae</taxon>
        <taxon>Mycoplasma</taxon>
    </lineage>
</organism>
<evidence type="ECO:0000313" key="2">
    <source>
        <dbReference type="EMBL" id="AEW45478.1"/>
    </source>
</evidence>
<feature type="region of interest" description="Disordered" evidence="1">
    <location>
        <begin position="219"/>
        <end position="239"/>
    </location>
</feature>
<evidence type="ECO:0000313" key="3">
    <source>
        <dbReference type="Proteomes" id="UP000009135"/>
    </source>
</evidence>
<keyword evidence="3" id="KW-1185">Reference proteome</keyword>
<dbReference type="Proteomes" id="UP000009135">
    <property type="component" value="Chromosome"/>
</dbReference>
<feature type="compositionally biased region" description="Low complexity" evidence="1">
    <location>
        <begin position="224"/>
        <end position="239"/>
    </location>
</feature>
<evidence type="ECO:0000256" key="1">
    <source>
        <dbReference type="SAM" id="MobiDB-lite"/>
    </source>
</evidence>
<dbReference type="AlphaFoldDB" id="H6N756"/>
<sequence>MSALAPLKIAGLAFAGVGGTFGAVYVGSSFVSDVSKGEADDDSVIQTVADKFGTRLISKNNKKPGIWKKRLQKLKKHSSGQLDEKLKSIKENSDESKAEKDLETWCEESKIKPHGEQEYLLIVEGVEKYCTYIIEEQVSGVVPKNKTGVDDWKLVNEAFVKSQKNSLSEDLQKVYDEVKGKEGSSLKLKEWCFNKYEEPFKGKEDSLYKEVSKMCKVVKPPKPAASKPGSSGAVAGSAT</sequence>
<accession>H6N756</accession>